<name>A0A9D7SH03_9BACT</name>
<protein>
    <submittedName>
        <fullName evidence="2">OsmC family protein</fullName>
    </submittedName>
</protein>
<keyword evidence="1" id="KW-0472">Membrane</keyword>
<keyword evidence="1" id="KW-1133">Transmembrane helix</keyword>
<dbReference type="Proteomes" id="UP000886657">
    <property type="component" value="Unassembled WGS sequence"/>
</dbReference>
<dbReference type="PANTHER" id="PTHR39624:SF2">
    <property type="entry name" value="OSMC-LIKE PROTEIN"/>
    <property type="match status" value="1"/>
</dbReference>
<feature type="transmembrane region" description="Helical" evidence="1">
    <location>
        <begin position="40"/>
        <end position="59"/>
    </location>
</feature>
<organism evidence="2 3">
    <name type="scientific">Candidatus Geothrix skivensis</name>
    <dbReference type="NCBI Taxonomy" id="2954439"/>
    <lineage>
        <taxon>Bacteria</taxon>
        <taxon>Pseudomonadati</taxon>
        <taxon>Acidobacteriota</taxon>
        <taxon>Holophagae</taxon>
        <taxon>Holophagales</taxon>
        <taxon>Holophagaceae</taxon>
        <taxon>Geothrix</taxon>
    </lineage>
</organism>
<sequence length="132" mass="14207">MEMVIDFPGGARVDAHFGPFTVRTDQPVKAGGEDSAPTPFALFLASLGTCAGIYVVGFCRQRGLPTEGIRLVQTMGHDSVTGKLSRVDLDIQLPAGFPEQYREPLIRAASQCAVKKQLEHPPVIEVKTSIQG</sequence>
<dbReference type="PANTHER" id="PTHR39624">
    <property type="entry name" value="PROTEIN INVOLVED IN RIMO-MEDIATED BETA-METHYLTHIOLATION OF RIBOSOMAL PROTEIN S12 YCAO"/>
    <property type="match status" value="1"/>
</dbReference>
<gene>
    <name evidence="2" type="ORF">IPP58_09505</name>
</gene>
<comment type="caution">
    <text evidence="2">The sequence shown here is derived from an EMBL/GenBank/DDBJ whole genome shotgun (WGS) entry which is preliminary data.</text>
</comment>
<dbReference type="EMBL" id="JADKIO010000006">
    <property type="protein sequence ID" value="MBK9796718.1"/>
    <property type="molecule type" value="Genomic_DNA"/>
</dbReference>
<accession>A0A9D7SH03</accession>
<evidence type="ECO:0000313" key="2">
    <source>
        <dbReference type="EMBL" id="MBK9796718.1"/>
    </source>
</evidence>
<evidence type="ECO:0000313" key="3">
    <source>
        <dbReference type="Proteomes" id="UP000886657"/>
    </source>
</evidence>
<keyword evidence="1" id="KW-0812">Transmembrane</keyword>
<proteinExistence type="predicted"/>
<evidence type="ECO:0000256" key="1">
    <source>
        <dbReference type="SAM" id="Phobius"/>
    </source>
</evidence>
<dbReference type="Pfam" id="PF02566">
    <property type="entry name" value="OsmC"/>
    <property type="match status" value="1"/>
</dbReference>
<dbReference type="Gene3D" id="3.30.300.20">
    <property type="match status" value="1"/>
</dbReference>
<dbReference type="InterPro" id="IPR003718">
    <property type="entry name" value="OsmC/Ohr_fam"/>
</dbReference>
<dbReference type="SUPFAM" id="SSF82784">
    <property type="entry name" value="OsmC-like"/>
    <property type="match status" value="1"/>
</dbReference>
<reference evidence="2" key="1">
    <citation type="submission" date="2020-10" db="EMBL/GenBank/DDBJ databases">
        <title>Connecting structure to function with the recovery of over 1000 high-quality activated sludge metagenome-assembled genomes encoding full-length rRNA genes using long-read sequencing.</title>
        <authorList>
            <person name="Singleton C.M."/>
            <person name="Petriglieri F."/>
            <person name="Kristensen J.M."/>
            <person name="Kirkegaard R.H."/>
            <person name="Michaelsen T.Y."/>
            <person name="Andersen M.H."/>
            <person name="Karst S.M."/>
            <person name="Dueholm M.S."/>
            <person name="Nielsen P.H."/>
            <person name="Albertsen M."/>
        </authorList>
    </citation>
    <scope>NUCLEOTIDE SEQUENCE</scope>
    <source>
        <strain evidence="2">Skiv_18-Q3-R9-52_MAXAC.067</strain>
    </source>
</reference>
<dbReference type="InterPro" id="IPR015946">
    <property type="entry name" value="KH_dom-like_a/b"/>
</dbReference>
<dbReference type="InterPro" id="IPR036102">
    <property type="entry name" value="OsmC/Ohrsf"/>
</dbReference>
<dbReference type="AlphaFoldDB" id="A0A9D7SH03"/>